<dbReference type="SUPFAM" id="SSF55729">
    <property type="entry name" value="Acyl-CoA N-acyltransferases (Nat)"/>
    <property type="match status" value="1"/>
</dbReference>
<feature type="region of interest" description="Disordered" evidence="1">
    <location>
        <begin position="89"/>
        <end position="109"/>
    </location>
</feature>
<name>A0A3D8QZE8_9HELO</name>
<dbReference type="Proteomes" id="UP000256328">
    <property type="component" value="Unassembled WGS sequence"/>
</dbReference>
<organism evidence="3 4">
    <name type="scientific">Coleophoma crateriformis</name>
    <dbReference type="NCBI Taxonomy" id="565419"/>
    <lineage>
        <taxon>Eukaryota</taxon>
        <taxon>Fungi</taxon>
        <taxon>Dikarya</taxon>
        <taxon>Ascomycota</taxon>
        <taxon>Pezizomycotina</taxon>
        <taxon>Leotiomycetes</taxon>
        <taxon>Helotiales</taxon>
        <taxon>Dermateaceae</taxon>
        <taxon>Coleophoma</taxon>
    </lineage>
</organism>
<dbReference type="PANTHER" id="PTHR42791:SF4">
    <property type="entry name" value="ACETYLTRANSFERASE, GNAT FAMILY FAMILY (AFU_ORTHOLOGUE AFUA_4G09540)-RELATED"/>
    <property type="match status" value="1"/>
</dbReference>
<accession>A0A3D8QZE8</accession>
<feature type="compositionally biased region" description="Basic and acidic residues" evidence="1">
    <location>
        <begin position="90"/>
        <end position="109"/>
    </location>
</feature>
<dbReference type="InterPro" id="IPR016181">
    <property type="entry name" value="Acyl_CoA_acyltransferase"/>
</dbReference>
<dbReference type="Pfam" id="PF00583">
    <property type="entry name" value="Acetyltransf_1"/>
    <property type="match status" value="1"/>
</dbReference>
<dbReference type="PANTHER" id="PTHR42791">
    <property type="entry name" value="GNAT FAMILY ACETYLTRANSFERASE"/>
    <property type="match status" value="1"/>
</dbReference>
<comment type="caution">
    <text evidence="3">The sequence shown here is derived from an EMBL/GenBank/DDBJ whole genome shotgun (WGS) entry which is preliminary data.</text>
</comment>
<dbReference type="InterPro" id="IPR000182">
    <property type="entry name" value="GNAT_dom"/>
</dbReference>
<dbReference type="GO" id="GO:0016747">
    <property type="term" value="F:acyltransferase activity, transferring groups other than amino-acyl groups"/>
    <property type="evidence" value="ECO:0007669"/>
    <property type="project" value="InterPro"/>
</dbReference>
<dbReference type="EMBL" id="PDLN01000014">
    <property type="protein sequence ID" value="RDW66944.1"/>
    <property type="molecule type" value="Genomic_DNA"/>
</dbReference>
<evidence type="ECO:0000313" key="4">
    <source>
        <dbReference type="Proteomes" id="UP000256328"/>
    </source>
</evidence>
<protein>
    <recommendedName>
        <fullName evidence="2">N-acetyltransferase domain-containing protein</fullName>
    </recommendedName>
</protein>
<evidence type="ECO:0000313" key="3">
    <source>
        <dbReference type="EMBL" id="RDW66944.1"/>
    </source>
</evidence>
<keyword evidence="4" id="KW-1185">Reference proteome</keyword>
<dbReference type="AlphaFoldDB" id="A0A3D8QZE8"/>
<feature type="domain" description="N-acetyltransferase" evidence="2">
    <location>
        <begin position="76"/>
        <end position="219"/>
    </location>
</feature>
<evidence type="ECO:0000256" key="1">
    <source>
        <dbReference type="SAM" id="MobiDB-lite"/>
    </source>
</evidence>
<proteinExistence type="predicted"/>
<evidence type="ECO:0000259" key="2">
    <source>
        <dbReference type="PROSITE" id="PS51186"/>
    </source>
</evidence>
<gene>
    <name evidence="3" type="ORF">BP5796_09693</name>
</gene>
<dbReference type="OrthoDB" id="410198at2759"/>
<dbReference type="Gene3D" id="3.40.630.30">
    <property type="match status" value="1"/>
</dbReference>
<sequence>MSSYSIVPISAEDLPTLAAFVYTSKQQLTINRVLWKDWPNEAAQRANYTNAVEGAFKDPLSETFKVVDDESGEILGHVVLSRKIPVGDVKNTDKDDKGEGSEDEKVPKGLDPEVAGAVEEAVKEIDKEFQGANRFGLYIRHATSKISANQLIEVTHLFVAMPHRKRGIGSQLVRLCIDKAQAEKVPLVVFSEPEVHGFFLGLVFEDTKHVDIDLRKWAPKYCGFGMFRIWGMVMRN</sequence>
<dbReference type="PROSITE" id="PS51186">
    <property type="entry name" value="GNAT"/>
    <property type="match status" value="1"/>
</dbReference>
<dbReference type="CDD" id="cd04301">
    <property type="entry name" value="NAT_SF"/>
    <property type="match status" value="1"/>
</dbReference>
<dbReference type="InterPro" id="IPR052523">
    <property type="entry name" value="Trichothecene_AcTrans"/>
</dbReference>
<reference evidence="3 4" key="1">
    <citation type="journal article" date="2018" name="IMA Fungus">
        <title>IMA Genome-F 9: Draft genome sequence of Annulohypoxylon stygium, Aspergillus mulundensis, Berkeleyomyces basicola (syn. Thielaviopsis basicola), Ceratocystis smalleyi, two Cercospora beticola strains, Coleophoma cylindrospora, Fusarium fracticaudum, Phialophora cf. hyalina, and Morchella septimelata.</title>
        <authorList>
            <person name="Wingfield B.D."/>
            <person name="Bills G.F."/>
            <person name="Dong Y."/>
            <person name="Huang W."/>
            <person name="Nel W.J."/>
            <person name="Swalarsk-Parry B.S."/>
            <person name="Vaghefi N."/>
            <person name="Wilken P.M."/>
            <person name="An Z."/>
            <person name="de Beer Z.W."/>
            <person name="De Vos L."/>
            <person name="Chen L."/>
            <person name="Duong T.A."/>
            <person name="Gao Y."/>
            <person name="Hammerbacher A."/>
            <person name="Kikkert J.R."/>
            <person name="Li Y."/>
            <person name="Li H."/>
            <person name="Li K."/>
            <person name="Li Q."/>
            <person name="Liu X."/>
            <person name="Ma X."/>
            <person name="Naidoo K."/>
            <person name="Pethybridge S.J."/>
            <person name="Sun J."/>
            <person name="Steenkamp E.T."/>
            <person name="van der Nest M.A."/>
            <person name="van Wyk S."/>
            <person name="Wingfield M.J."/>
            <person name="Xiong C."/>
            <person name="Yue Q."/>
            <person name="Zhang X."/>
        </authorList>
    </citation>
    <scope>NUCLEOTIDE SEQUENCE [LARGE SCALE GENOMIC DNA]</scope>
    <source>
        <strain evidence="3 4">BP5796</strain>
    </source>
</reference>